<evidence type="ECO:0000256" key="2">
    <source>
        <dbReference type="ARBA" id="ARBA00022670"/>
    </source>
</evidence>
<dbReference type="PROSITE" id="PS00640">
    <property type="entry name" value="THIOL_PROTEASE_ASN"/>
    <property type="match status" value="1"/>
</dbReference>
<name>Q1MTY5_9METZ</name>
<dbReference type="FunFam" id="3.90.70.10:FF:000006">
    <property type="entry name" value="Cathepsin S"/>
    <property type="match status" value="1"/>
</dbReference>
<dbReference type="Pfam" id="PF08246">
    <property type="entry name" value="Inhibitor_I29"/>
    <property type="match status" value="1"/>
</dbReference>
<feature type="chain" id="PRO_5012249220" evidence="7">
    <location>
        <begin position="16"/>
        <end position="324"/>
    </location>
</feature>
<dbReference type="InterPro" id="IPR013128">
    <property type="entry name" value="Peptidase_C1A"/>
</dbReference>
<evidence type="ECO:0000259" key="8">
    <source>
        <dbReference type="SMART" id="SM00645"/>
    </source>
</evidence>
<proteinExistence type="evidence at transcript level"/>
<organism evidence="10">
    <name type="scientific">Lubomirskia baikalensis</name>
    <dbReference type="NCBI Taxonomy" id="289074"/>
    <lineage>
        <taxon>Eukaryota</taxon>
        <taxon>Metazoa</taxon>
        <taxon>Porifera</taxon>
        <taxon>Demospongiae</taxon>
        <taxon>Heteroscleromorpha</taxon>
        <taxon>Spongillida</taxon>
        <taxon>Lubomirskiidae</taxon>
        <taxon>Lubomirskia</taxon>
    </lineage>
</organism>
<dbReference type="EMBL" id="AJ968949">
    <property type="protein sequence ID" value="CAI91575.1"/>
    <property type="molecule type" value="mRNA"/>
</dbReference>
<dbReference type="PROSITE" id="PS00639">
    <property type="entry name" value="THIOL_PROTEASE_HIS"/>
    <property type="match status" value="1"/>
</dbReference>
<dbReference type="InterPro" id="IPR013201">
    <property type="entry name" value="Prot_inhib_I29"/>
</dbReference>
<dbReference type="Pfam" id="PF00112">
    <property type="entry name" value="Peptidase_C1"/>
    <property type="match status" value="1"/>
</dbReference>
<evidence type="ECO:0000256" key="5">
    <source>
        <dbReference type="ARBA" id="ARBA00023145"/>
    </source>
</evidence>
<evidence type="ECO:0000256" key="3">
    <source>
        <dbReference type="ARBA" id="ARBA00022801"/>
    </source>
</evidence>
<dbReference type="SUPFAM" id="SSF54001">
    <property type="entry name" value="Cysteine proteinases"/>
    <property type="match status" value="1"/>
</dbReference>
<evidence type="ECO:0000256" key="4">
    <source>
        <dbReference type="ARBA" id="ARBA00022807"/>
    </source>
</evidence>
<evidence type="ECO:0000259" key="9">
    <source>
        <dbReference type="SMART" id="SM00848"/>
    </source>
</evidence>
<dbReference type="GO" id="GO:0006508">
    <property type="term" value="P:proteolysis"/>
    <property type="evidence" value="ECO:0007669"/>
    <property type="project" value="UniProtKB-KW"/>
</dbReference>
<keyword evidence="6" id="KW-1015">Disulfide bond</keyword>
<dbReference type="PROSITE" id="PS00139">
    <property type="entry name" value="THIOL_PROTEASE_CYS"/>
    <property type="match status" value="1"/>
</dbReference>
<dbReference type="AlphaFoldDB" id="Q1MTY5"/>
<dbReference type="SMART" id="SM00848">
    <property type="entry name" value="Inhibitor_I29"/>
    <property type="match status" value="1"/>
</dbReference>
<evidence type="ECO:0000256" key="6">
    <source>
        <dbReference type="ARBA" id="ARBA00023157"/>
    </source>
</evidence>
<dbReference type="PANTHER" id="PTHR12411">
    <property type="entry name" value="CYSTEINE PROTEASE FAMILY C1-RELATED"/>
    <property type="match status" value="1"/>
</dbReference>
<keyword evidence="2" id="KW-0645">Protease</keyword>
<dbReference type="InterPro" id="IPR025660">
    <property type="entry name" value="Pept_his_AS"/>
</dbReference>
<evidence type="ECO:0000256" key="7">
    <source>
        <dbReference type="SAM" id="SignalP"/>
    </source>
</evidence>
<dbReference type="CDD" id="cd02248">
    <property type="entry name" value="Peptidase_C1A"/>
    <property type="match status" value="1"/>
</dbReference>
<feature type="signal peptide" evidence="7">
    <location>
        <begin position="1"/>
        <end position="15"/>
    </location>
</feature>
<comment type="similarity">
    <text evidence="1">Belongs to the peptidase C1 family.</text>
</comment>
<keyword evidence="7" id="KW-0732">Signal</keyword>
<protein>
    <submittedName>
        <fullName evidence="10">Cathepsin L2</fullName>
    </submittedName>
</protein>
<dbReference type="SMART" id="SM00645">
    <property type="entry name" value="Pept_C1"/>
    <property type="match status" value="1"/>
</dbReference>
<reference evidence="10" key="1">
    <citation type="journal article" date="2006" name="Dev. Genes Evol.">
        <title>Molecular control of serial module formation along the apical-basal axis in the sponge Lubomirskia baicalensis: silicateins, mannose-binding lectin and mago nashi.</title>
        <authorList>
            <person name="Wiens M."/>
            <person name="Belikov S.I."/>
            <person name="Kaluzhnaya O.V."/>
            <person name="Krasko A."/>
            <person name="Schroder H.C."/>
            <person name="Perovic-Ottstadt S."/>
            <person name="Muller W.E."/>
        </authorList>
    </citation>
    <scope>NUCLEOTIDE SEQUENCE</scope>
</reference>
<dbReference type="InterPro" id="IPR000668">
    <property type="entry name" value="Peptidase_C1A_C"/>
</dbReference>
<accession>Q1MTY5</accession>
<keyword evidence="3" id="KW-0378">Hydrolase</keyword>
<evidence type="ECO:0000313" key="10">
    <source>
        <dbReference type="EMBL" id="CAI91575.1"/>
    </source>
</evidence>
<sequence length="324" mass="35450">MKLLILCTLIAAVAAFDFSKELRAWKAEHGKSYRNHKEEMLRHVTWQANKKYIDEHNQHAGVFGYTLKMNQFGDLENSEFKSLYNGYRMSNAPRKGKPFVPAARVQDLPASVDWSKKGWVTPVKNQGQCGSCWSFSATGSMEGQHFNATGTLMSLSEQNLVDCSAAEGNHGCNGGLMDDAFEYVIKNNGIDTEASYPYRAVDSTCKFNTADVGATISGYVDVTKDSESDLQVAVATIGPVSVAIDASHISFQFYSSGVYDPLICSSTNLDHGVLAVGYGTDGSKDYWLVKNSWGASWGMSGYIEMVRNHNNKCGIATSASYPVV</sequence>
<dbReference type="MEROPS" id="C01.092"/>
<keyword evidence="5" id="KW-0865">Zymogen</keyword>
<dbReference type="InterPro" id="IPR025661">
    <property type="entry name" value="Pept_asp_AS"/>
</dbReference>
<dbReference type="PRINTS" id="PR00705">
    <property type="entry name" value="PAPAIN"/>
</dbReference>
<dbReference type="InterPro" id="IPR000169">
    <property type="entry name" value="Pept_cys_AS"/>
</dbReference>
<dbReference type="InterPro" id="IPR039417">
    <property type="entry name" value="Peptidase_C1A_papain-like"/>
</dbReference>
<dbReference type="Gene3D" id="3.90.70.10">
    <property type="entry name" value="Cysteine proteinases"/>
    <property type="match status" value="1"/>
</dbReference>
<feature type="domain" description="Peptidase C1A papain C-terminal" evidence="8">
    <location>
        <begin position="108"/>
        <end position="323"/>
    </location>
</feature>
<evidence type="ECO:0000256" key="1">
    <source>
        <dbReference type="ARBA" id="ARBA00008455"/>
    </source>
</evidence>
<dbReference type="InterPro" id="IPR038765">
    <property type="entry name" value="Papain-like_cys_pep_sf"/>
</dbReference>
<gene>
    <name evidence="10" type="primary">catl2a</name>
</gene>
<keyword evidence="4" id="KW-0788">Thiol protease</keyword>
<feature type="domain" description="Cathepsin propeptide inhibitor" evidence="9">
    <location>
        <begin position="22"/>
        <end position="80"/>
    </location>
</feature>
<dbReference type="GO" id="GO:0008234">
    <property type="term" value="F:cysteine-type peptidase activity"/>
    <property type="evidence" value="ECO:0007669"/>
    <property type="project" value="UniProtKB-KW"/>
</dbReference>